<dbReference type="InterPro" id="IPR013087">
    <property type="entry name" value="Znf_C2H2_type"/>
</dbReference>
<evidence type="ECO:0000256" key="2">
    <source>
        <dbReference type="SAM" id="MobiDB-lite"/>
    </source>
</evidence>
<sequence length="367" mass="40144">MFVHCSYCKRVLKNRQALGGHLRVHKEEINAKRSRSYASHFSNLTKINHNVPPSSMGHLESFSGVHGSNPSNLFNRVTSHLDFSNRFYSNQSSWVNVSKSYENNSAMPSKFSSNSGQDDISGSKKNSFMVASSGSTVPTSVSSNPSLSFVINGVCEFNTDHFQPFTNGMPSFCVNALISHLVEVVTDLRLGPSSSKSPGFKEPSTVGSLPLNTSQPSGLGEFGRYKQTVLTSEKRKMCFLYDVKGSAEMMNAVKGPKIDPASLMETIKPLHLNQSLGQGELGQNKIQAVVNSVGTKRCYFGEGGRSTKIMIAPKKSKINSDLSLKTDKPPKRELLLFKDPESCVFGSGITSNAKEESKTNLDLFLHL</sequence>
<dbReference type="AlphaFoldDB" id="A0A498K3R9"/>
<name>A0A498K3R9_MALDO</name>
<protein>
    <recommendedName>
        <fullName evidence="3">C2H2-type domain-containing protein</fullName>
    </recommendedName>
</protein>
<proteinExistence type="predicted"/>
<keyword evidence="1" id="KW-0863">Zinc-finger</keyword>
<dbReference type="PROSITE" id="PS00028">
    <property type="entry name" value="ZINC_FINGER_C2H2_1"/>
    <property type="match status" value="1"/>
</dbReference>
<comment type="caution">
    <text evidence="4">The sequence shown here is derived from an EMBL/GenBank/DDBJ whole genome shotgun (WGS) entry which is preliminary data.</text>
</comment>
<gene>
    <name evidence="4" type="ORF">DVH24_037901</name>
</gene>
<feature type="compositionally biased region" description="Polar residues" evidence="2">
    <location>
        <begin position="205"/>
        <end position="217"/>
    </location>
</feature>
<dbReference type="PROSITE" id="PS50157">
    <property type="entry name" value="ZINC_FINGER_C2H2_2"/>
    <property type="match status" value="1"/>
</dbReference>
<evidence type="ECO:0000313" key="4">
    <source>
        <dbReference type="EMBL" id="RXI00353.1"/>
    </source>
</evidence>
<dbReference type="GO" id="GO:0008270">
    <property type="term" value="F:zinc ion binding"/>
    <property type="evidence" value="ECO:0007669"/>
    <property type="project" value="UniProtKB-KW"/>
</dbReference>
<feature type="domain" description="C2H2-type" evidence="3">
    <location>
        <begin position="3"/>
        <end position="30"/>
    </location>
</feature>
<keyword evidence="5" id="KW-1185">Reference proteome</keyword>
<evidence type="ECO:0000313" key="5">
    <source>
        <dbReference type="Proteomes" id="UP000290289"/>
    </source>
</evidence>
<organism evidence="4 5">
    <name type="scientific">Malus domestica</name>
    <name type="common">Apple</name>
    <name type="synonym">Pyrus malus</name>
    <dbReference type="NCBI Taxonomy" id="3750"/>
    <lineage>
        <taxon>Eukaryota</taxon>
        <taxon>Viridiplantae</taxon>
        <taxon>Streptophyta</taxon>
        <taxon>Embryophyta</taxon>
        <taxon>Tracheophyta</taxon>
        <taxon>Spermatophyta</taxon>
        <taxon>Magnoliopsida</taxon>
        <taxon>eudicotyledons</taxon>
        <taxon>Gunneridae</taxon>
        <taxon>Pentapetalae</taxon>
        <taxon>rosids</taxon>
        <taxon>fabids</taxon>
        <taxon>Rosales</taxon>
        <taxon>Rosaceae</taxon>
        <taxon>Amygdaloideae</taxon>
        <taxon>Maleae</taxon>
        <taxon>Malus</taxon>
    </lineage>
</organism>
<keyword evidence="1" id="KW-0479">Metal-binding</keyword>
<dbReference type="EMBL" id="RDQH01000331">
    <property type="protein sequence ID" value="RXI00353.1"/>
    <property type="molecule type" value="Genomic_DNA"/>
</dbReference>
<reference evidence="4 5" key="1">
    <citation type="submission" date="2018-10" db="EMBL/GenBank/DDBJ databases">
        <title>A high-quality apple genome assembly.</title>
        <authorList>
            <person name="Hu J."/>
        </authorList>
    </citation>
    <scope>NUCLEOTIDE SEQUENCE [LARGE SCALE GENOMIC DNA]</scope>
    <source>
        <strain evidence="5">cv. HFTH1</strain>
        <tissue evidence="4">Young leaf</tissue>
    </source>
</reference>
<feature type="region of interest" description="Disordered" evidence="2">
    <location>
        <begin position="193"/>
        <end position="217"/>
    </location>
</feature>
<keyword evidence="1" id="KW-0862">Zinc</keyword>
<evidence type="ECO:0000259" key="3">
    <source>
        <dbReference type="PROSITE" id="PS50157"/>
    </source>
</evidence>
<dbReference type="Proteomes" id="UP000290289">
    <property type="component" value="Chromosome 5"/>
</dbReference>
<evidence type="ECO:0000256" key="1">
    <source>
        <dbReference type="PROSITE-ProRule" id="PRU00042"/>
    </source>
</evidence>
<accession>A0A498K3R9</accession>